<evidence type="ECO:0000259" key="4">
    <source>
        <dbReference type="Pfam" id="PF19033"/>
    </source>
</evidence>
<dbReference type="PANTHER" id="PTHR13056:SF0">
    <property type="entry name" value="VACUOLAR FUSION PROTEIN CCZ1 HOMOLOG-RELATED"/>
    <property type="match status" value="1"/>
</dbReference>
<dbReference type="InterPro" id="IPR043989">
    <property type="entry name" value="CCZ1/INTU/HSP4_longin_3"/>
</dbReference>
<reference evidence="5 6" key="1">
    <citation type="submission" date="2019-07" db="EMBL/GenBank/DDBJ databases">
        <title>Draft genome assembly of a fouling barnacle, Amphibalanus amphitrite (Darwin, 1854): The first reference genome for Thecostraca.</title>
        <authorList>
            <person name="Kim W."/>
        </authorList>
    </citation>
    <scope>NUCLEOTIDE SEQUENCE [LARGE SCALE GENOMIC DNA]</scope>
    <source>
        <strain evidence="5">SNU_AA5</strain>
        <tissue evidence="5">Soma without cirri and trophi</tissue>
    </source>
</reference>
<comment type="similarity">
    <text evidence="1">Belongs to the CCZ1 family.</text>
</comment>
<organism evidence="5 6">
    <name type="scientific">Amphibalanus amphitrite</name>
    <name type="common">Striped barnacle</name>
    <name type="synonym">Balanus amphitrite</name>
    <dbReference type="NCBI Taxonomy" id="1232801"/>
    <lineage>
        <taxon>Eukaryota</taxon>
        <taxon>Metazoa</taxon>
        <taxon>Ecdysozoa</taxon>
        <taxon>Arthropoda</taxon>
        <taxon>Crustacea</taxon>
        <taxon>Multicrustacea</taxon>
        <taxon>Cirripedia</taxon>
        <taxon>Thoracica</taxon>
        <taxon>Thoracicalcarea</taxon>
        <taxon>Balanomorpha</taxon>
        <taxon>Balanoidea</taxon>
        <taxon>Balanidae</taxon>
        <taxon>Amphibalaninae</taxon>
        <taxon>Amphibalanus</taxon>
    </lineage>
</organism>
<dbReference type="InterPro" id="IPR043988">
    <property type="entry name" value="CCZ1/INTU_longin_2"/>
</dbReference>
<evidence type="ECO:0000313" key="6">
    <source>
        <dbReference type="Proteomes" id="UP000440578"/>
    </source>
</evidence>
<evidence type="ECO:0000256" key="1">
    <source>
        <dbReference type="ARBA" id="ARBA00005352"/>
    </source>
</evidence>
<dbReference type="PANTHER" id="PTHR13056">
    <property type="entry name" value="VACUOLAR FUSION PROTEIN CCZ1 HOMOLOG-RELATED"/>
    <property type="match status" value="1"/>
</dbReference>
<keyword evidence="6" id="KW-1185">Reference proteome</keyword>
<accession>A0A6A4VQP7</accession>
<feature type="domain" description="CCZ1/INTU second Longin" evidence="3">
    <location>
        <begin position="202"/>
        <end position="350"/>
    </location>
</feature>
<dbReference type="Pfam" id="PF19033">
    <property type="entry name" value="Intu_longin_3"/>
    <property type="match status" value="1"/>
</dbReference>
<evidence type="ECO:0000313" key="5">
    <source>
        <dbReference type="EMBL" id="KAF0293022.1"/>
    </source>
</evidence>
<dbReference type="InterPro" id="IPR013176">
    <property type="entry name" value="Ccz1"/>
</dbReference>
<dbReference type="InterPro" id="IPR043987">
    <property type="entry name" value="CCZ1/INTU/HSP4_longin_1"/>
</dbReference>
<dbReference type="GO" id="GO:0016192">
    <property type="term" value="P:vesicle-mediated transport"/>
    <property type="evidence" value="ECO:0007669"/>
    <property type="project" value="InterPro"/>
</dbReference>
<sequence length="480" mass="54231">MSSQQNAGVELCSFFIFNSTFGPREGEEENKIIYYHPPSADINSKVKDVGLVEALVQFSRTFNSESPLLSMQTLKQKHFFLEPEKDFFMTLVVRQPVEEVIRNNSPYKEYTPEAVQQSVYLSVLRHMYQMYRLLRGTLAAQSREELVRSTAEIFDSYVPVLRLQQRDIRDVYGGVRFLSLDRLAFLKLQSFVNQLEVLHPFIRHSVIYYKQHLTWSGLGKTNMGIIHWYLETVLFPECGPERPAVWKDRTTPTSGVFMSTEASGDGTDSFLAPPIVHLRKHNCTALPLGGAADGCSRDGDDSWNGGDPVEATDERAQLVLYRLRDVVVVLLVDLEVRLTLPLCRELDASMAGPVQELSTLLSSAINDDKSSGKDDGDTKLIYYNRCNRAQKSSLHGPTAAPVPSDALQLMVDLREDALRFQGDGGAIFGRAMNETWVAGRVNPNREFFSVVQQKNMNLMDVNNEMEQLCKDQFSTIFFPA</sequence>
<dbReference type="OrthoDB" id="240546at2759"/>
<evidence type="ECO:0000259" key="2">
    <source>
        <dbReference type="Pfam" id="PF19031"/>
    </source>
</evidence>
<feature type="domain" description="CCZ1/INTU/HSP4 first Longin" evidence="2">
    <location>
        <begin position="13"/>
        <end position="134"/>
    </location>
</feature>
<proteinExistence type="inferred from homology"/>
<name>A0A6A4VQP7_AMPAM</name>
<dbReference type="Pfam" id="PF19032">
    <property type="entry name" value="Intu_longin_2"/>
    <property type="match status" value="1"/>
</dbReference>
<evidence type="ECO:0000259" key="3">
    <source>
        <dbReference type="Pfam" id="PF19032"/>
    </source>
</evidence>
<dbReference type="AlphaFoldDB" id="A0A6A4VQP7"/>
<dbReference type="Pfam" id="PF19031">
    <property type="entry name" value="Intu_longin_1"/>
    <property type="match status" value="1"/>
</dbReference>
<dbReference type="GO" id="GO:0035658">
    <property type="term" value="C:Mon1-Ccz1 complex"/>
    <property type="evidence" value="ECO:0007669"/>
    <property type="project" value="InterPro"/>
</dbReference>
<gene>
    <name evidence="5" type="primary">CCZ1</name>
    <name evidence="5" type="ORF">FJT64_009049</name>
</gene>
<dbReference type="Proteomes" id="UP000440578">
    <property type="component" value="Unassembled WGS sequence"/>
</dbReference>
<feature type="domain" description="CCZ1/INTU/HPS4 third Longin" evidence="4">
    <location>
        <begin position="377"/>
        <end position="468"/>
    </location>
</feature>
<protein>
    <submittedName>
        <fullName evidence="5">Vacuolar fusion protein CCZ1</fullName>
    </submittedName>
</protein>
<dbReference type="EMBL" id="VIIS01001776">
    <property type="protein sequence ID" value="KAF0293022.1"/>
    <property type="molecule type" value="Genomic_DNA"/>
</dbReference>
<comment type="caution">
    <text evidence="5">The sequence shown here is derived from an EMBL/GenBank/DDBJ whole genome shotgun (WGS) entry which is preliminary data.</text>
</comment>